<protein>
    <submittedName>
        <fullName evidence="1">Uncharacterized protein</fullName>
    </submittedName>
</protein>
<accession>A0A9Q1C7X3</accession>
<evidence type="ECO:0000313" key="1">
    <source>
        <dbReference type="EMBL" id="KAJ8039516.1"/>
    </source>
</evidence>
<evidence type="ECO:0000313" key="2">
    <source>
        <dbReference type="Proteomes" id="UP001152320"/>
    </source>
</evidence>
<keyword evidence="2" id="KW-1185">Reference proteome</keyword>
<proteinExistence type="predicted"/>
<dbReference type="Proteomes" id="UP001152320">
    <property type="component" value="Chromosome 7"/>
</dbReference>
<dbReference type="AlphaFoldDB" id="A0A9Q1C7X3"/>
<organism evidence="1 2">
    <name type="scientific">Holothuria leucospilota</name>
    <name type="common">Black long sea cucumber</name>
    <name type="synonym">Mertensiothuria leucospilota</name>
    <dbReference type="NCBI Taxonomy" id="206669"/>
    <lineage>
        <taxon>Eukaryota</taxon>
        <taxon>Metazoa</taxon>
        <taxon>Echinodermata</taxon>
        <taxon>Eleutherozoa</taxon>
        <taxon>Echinozoa</taxon>
        <taxon>Holothuroidea</taxon>
        <taxon>Aspidochirotacea</taxon>
        <taxon>Aspidochirotida</taxon>
        <taxon>Holothuriidae</taxon>
        <taxon>Holothuria</taxon>
    </lineage>
</organism>
<comment type="caution">
    <text evidence="1">The sequence shown here is derived from an EMBL/GenBank/DDBJ whole genome shotgun (WGS) entry which is preliminary data.</text>
</comment>
<dbReference type="EMBL" id="JAIZAY010000007">
    <property type="protein sequence ID" value="KAJ8039516.1"/>
    <property type="molecule type" value="Genomic_DNA"/>
</dbReference>
<reference evidence="1" key="1">
    <citation type="submission" date="2021-10" db="EMBL/GenBank/DDBJ databases">
        <title>Tropical sea cucumber genome reveals ecological adaptation and Cuvierian tubules defense mechanism.</title>
        <authorList>
            <person name="Chen T."/>
        </authorList>
    </citation>
    <scope>NUCLEOTIDE SEQUENCE</scope>
    <source>
        <strain evidence="1">Nanhai2018</strain>
        <tissue evidence="1">Muscle</tissue>
    </source>
</reference>
<sequence length="56" mass="6027">MSPPIHRCSPPPCISGSSQPSVSCIISCTLMAFLNLPGYCVSLSVSPQPFQWRCKS</sequence>
<gene>
    <name evidence="1" type="ORF">HOLleu_17264</name>
</gene>
<name>A0A9Q1C7X3_HOLLE</name>